<keyword evidence="2" id="KW-1003">Cell membrane</keyword>
<evidence type="ECO:0000256" key="2">
    <source>
        <dbReference type="ARBA" id="ARBA00022475"/>
    </source>
</evidence>
<dbReference type="InterPro" id="IPR003838">
    <property type="entry name" value="ABC3_permease_C"/>
</dbReference>
<evidence type="ECO:0000256" key="6">
    <source>
        <dbReference type="ARBA" id="ARBA00038076"/>
    </source>
</evidence>
<feature type="transmembrane region" description="Helical" evidence="7">
    <location>
        <begin position="359"/>
        <end position="383"/>
    </location>
</feature>
<dbReference type="InterPro" id="IPR050250">
    <property type="entry name" value="Macrolide_Exporter_MacB"/>
</dbReference>
<evidence type="ECO:0000256" key="1">
    <source>
        <dbReference type="ARBA" id="ARBA00004651"/>
    </source>
</evidence>
<reference evidence="10 11" key="1">
    <citation type="journal article" date="2014" name="Genome Announc.">
        <title>Genome Sequence and Methylome of Soil Bacterium Gemmatirosa kalamazoonensis KBS708T, a Member of the Rarely Cultivated Gemmatimonadetes Phylum.</title>
        <authorList>
            <person name="Debruyn J.M."/>
            <person name="Radosevich M."/>
            <person name="Wommack K.E."/>
            <person name="Polson S.W."/>
            <person name="Hauser L.J."/>
            <person name="Fawaz M.N."/>
            <person name="Korlach J."/>
            <person name="Tsai Y.C."/>
        </authorList>
    </citation>
    <scope>NUCLEOTIDE SEQUENCE [LARGE SCALE GENOMIC DNA]</scope>
    <source>
        <strain evidence="10 11">KBS708</strain>
        <plasmid evidence="11">Plasmid 2</plasmid>
    </source>
</reference>
<dbReference type="InParanoid" id="W0RVZ3"/>
<feature type="domain" description="MacB-like periplasmic core" evidence="9">
    <location>
        <begin position="103"/>
        <end position="317"/>
    </location>
</feature>
<feature type="domain" description="MacB-like periplasmic core" evidence="9">
    <location>
        <begin position="573"/>
        <end position="709"/>
    </location>
</feature>
<dbReference type="Pfam" id="PF02687">
    <property type="entry name" value="FtsX"/>
    <property type="match status" value="2"/>
</dbReference>
<name>W0RVZ3_9BACT</name>
<sequence length="905" mass="96333">MKRAFRLPASRRRLDAELDAELAFHLEGRVEDLMAREGLSRAAAESEARRRFGDLDVYRRETSAIDHHTHTRRRGMELLGDVRRETRTAIRALRRAPTFAVVAFATLALGIGAATAIFTLLDRIVIRPLPYPRAERLLHLGTSWPGVKPGEEYGISTYMYHRFRQGARTLEELGLFQPDVYTLPAANGLDAERVLGVDASASLFHVLGIRPALGRLFTVEEQLPNDAGVVVISHGLWQRRFGGERSVIGRAVDVGGRLVRVIGVLPPGAKLPESEAEIWEPLHLDPADPPRNHHTFHAIGLARDGVPVERARAELDALTHRIVADFPNVYGEKFLARTGFGFVLRSLRDEVVGPKAARVLWILFASVGLVLVIAAANVANLVLVRVEARRRDVAVRTALGGGRWQLATHFLSESFVLAIAAAVGAIALAWTLLHVVLLFAPTSLPRLEEVRLDGRGVAFCAAVALAAGAVFGLMPLPRSGGGLDVAVLREGGRGATTSRAGQAARRALVVTQIALAVVLLAAAGLMLESFQRLRAVRPGFDARGVLAMSIALRGDRYRTDAQVVAFWQELSRRVAALPGVTGMGATSMLPLDGDAGCTGVAANDSPLDEAHRSACVPTLTVAPGYFATLGIPVRGEAPGWTDNEQGSGTMVVSRALGERLWPGQSPIGKSLVYSMRRPLVFRVTGVAEDVRANGLQKPPIEAAYFPLAAPAAAGPAKGGGHDLDGNFLHFVVRSNAEDLQRLGAAVRRVMADIDPQVPVADVTPMETIVARSVAQTSFTMLLLALSSAIALVLSAAGTYGVMSYLVARRRAEIGVRVALGAPAGAVGRMVVLQSVRMAVAGAVVGLLAAIAGTRLLGALLFEVSPTDPVVLTVVPLVLVGIAAAAAFAPARRATRVDPVTALRGD</sequence>
<dbReference type="RefSeq" id="WP_025415015.1">
    <property type="nucleotide sequence ID" value="NZ_CP007130.1"/>
</dbReference>
<dbReference type="Proteomes" id="UP000019151">
    <property type="component" value="Plasmid 2"/>
</dbReference>
<evidence type="ECO:0000313" key="10">
    <source>
        <dbReference type="EMBL" id="AHG93723.1"/>
    </source>
</evidence>
<dbReference type="PANTHER" id="PTHR30572:SF4">
    <property type="entry name" value="ABC TRANSPORTER PERMEASE YTRF"/>
    <property type="match status" value="1"/>
</dbReference>
<dbReference type="InterPro" id="IPR047928">
    <property type="entry name" value="Perm_prefix_1"/>
</dbReference>
<feature type="transmembrane region" description="Helical" evidence="7">
    <location>
        <begin position="99"/>
        <end position="121"/>
    </location>
</feature>
<dbReference type="eggNOG" id="COG0577">
    <property type="taxonomic scope" value="Bacteria"/>
</dbReference>
<feature type="domain" description="ABC3 transporter permease C-terminal" evidence="8">
    <location>
        <begin position="367"/>
        <end position="466"/>
    </location>
</feature>
<dbReference type="AlphaFoldDB" id="W0RVZ3"/>
<keyword evidence="10" id="KW-0614">Plasmid</keyword>
<proteinExistence type="inferred from homology"/>
<evidence type="ECO:0000259" key="8">
    <source>
        <dbReference type="Pfam" id="PF02687"/>
    </source>
</evidence>
<comment type="subcellular location">
    <subcellularLocation>
        <location evidence="1">Cell membrane</location>
        <topology evidence="1">Multi-pass membrane protein</topology>
    </subcellularLocation>
</comment>
<feature type="domain" description="ABC3 transporter permease C-terminal" evidence="8">
    <location>
        <begin position="786"/>
        <end position="898"/>
    </location>
</feature>
<organism evidence="10 11">
    <name type="scientific">Gemmatirosa kalamazoonensis</name>
    <dbReference type="NCBI Taxonomy" id="861299"/>
    <lineage>
        <taxon>Bacteria</taxon>
        <taxon>Pseudomonadati</taxon>
        <taxon>Gemmatimonadota</taxon>
        <taxon>Gemmatimonadia</taxon>
        <taxon>Gemmatimonadales</taxon>
        <taxon>Gemmatimonadaceae</taxon>
        <taxon>Gemmatirosa</taxon>
    </lineage>
</organism>
<feature type="transmembrane region" description="Helical" evidence="7">
    <location>
        <begin position="507"/>
        <end position="527"/>
    </location>
</feature>
<accession>W0RVZ3</accession>
<geneLocation type="plasmid" evidence="10 11">
    <name>2</name>
</geneLocation>
<dbReference type="NCBIfam" id="TIGR03434">
    <property type="entry name" value="ADOP"/>
    <property type="match status" value="1"/>
</dbReference>
<protein>
    <submittedName>
        <fullName evidence="10">Permease</fullName>
    </submittedName>
</protein>
<gene>
    <name evidence="10" type="ORF">J421_6188</name>
</gene>
<evidence type="ECO:0000256" key="4">
    <source>
        <dbReference type="ARBA" id="ARBA00022989"/>
    </source>
</evidence>
<feature type="transmembrane region" description="Helical" evidence="7">
    <location>
        <begin position="780"/>
        <end position="806"/>
    </location>
</feature>
<dbReference type="EMBL" id="CP007130">
    <property type="protein sequence ID" value="AHG93723.1"/>
    <property type="molecule type" value="Genomic_DNA"/>
</dbReference>
<evidence type="ECO:0000256" key="3">
    <source>
        <dbReference type="ARBA" id="ARBA00022692"/>
    </source>
</evidence>
<dbReference type="GO" id="GO:0005886">
    <property type="term" value="C:plasma membrane"/>
    <property type="evidence" value="ECO:0007669"/>
    <property type="project" value="UniProtKB-SubCell"/>
</dbReference>
<feature type="transmembrane region" description="Helical" evidence="7">
    <location>
        <begin position="869"/>
        <end position="888"/>
    </location>
</feature>
<comment type="similarity">
    <text evidence="6">Belongs to the ABC-4 integral membrane protein family.</text>
</comment>
<dbReference type="Pfam" id="PF12704">
    <property type="entry name" value="MacB_PCD"/>
    <property type="match status" value="2"/>
</dbReference>
<keyword evidence="3 7" id="KW-0812">Transmembrane</keyword>
<keyword evidence="5 7" id="KW-0472">Membrane</keyword>
<dbReference type="KEGG" id="gba:J421_6188"/>
<dbReference type="OrthoDB" id="9770036at2"/>
<evidence type="ECO:0000256" key="5">
    <source>
        <dbReference type="ARBA" id="ARBA00023136"/>
    </source>
</evidence>
<keyword evidence="11" id="KW-1185">Reference proteome</keyword>
<dbReference type="HOGENOM" id="CLU_009433_1_0_0"/>
<dbReference type="PANTHER" id="PTHR30572">
    <property type="entry name" value="MEMBRANE COMPONENT OF TRANSPORTER-RELATED"/>
    <property type="match status" value="1"/>
</dbReference>
<dbReference type="GO" id="GO:0022857">
    <property type="term" value="F:transmembrane transporter activity"/>
    <property type="evidence" value="ECO:0007669"/>
    <property type="project" value="TreeGrafter"/>
</dbReference>
<feature type="transmembrane region" description="Helical" evidence="7">
    <location>
        <begin position="415"/>
        <end position="436"/>
    </location>
</feature>
<dbReference type="InterPro" id="IPR025857">
    <property type="entry name" value="MacB_PCD"/>
</dbReference>
<dbReference type="NCBIfam" id="NF038403">
    <property type="entry name" value="perm_prefix_1"/>
    <property type="match status" value="1"/>
</dbReference>
<feature type="transmembrane region" description="Helical" evidence="7">
    <location>
        <begin position="456"/>
        <end position="474"/>
    </location>
</feature>
<evidence type="ECO:0000256" key="7">
    <source>
        <dbReference type="SAM" id="Phobius"/>
    </source>
</evidence>
<keyword evidence="4 7" id="KW-1133">Transmembrane helix</keyword>
<evidence type="ECO:0000259" key="9">
    <source>
        <dbReference type="Pfam" id="PF12704"/>
    </source>
</evidence>
<evidence type="ECO:0000313" key="11">
    <source>
        <dbReference type="Proteomes" id="UP000019151"/>
    </source>
</evidence>
<dbReference type="InterPro" id="IPR017800">
    <property type="entry name" value="ADOP"/>
</dbReference>
<feature type="transmembrane region" description="Helical" evidence="7">
    <location>
        <begin position="837"/>
        <end position="857"/>
    </location>
</feature>